<dbReference type="OrthoDB" id="5116787at2"/>
<dbReference type="Proteomes" id="UP000256486">
    <property type="component" value="Unassembled WGS sequence"/>
</dbReference>
<name>A0A3E0VIE7_9MICO</name>
<comment type="caution">
    <text evidence="2">The sequence shown here is derived from an EMBL/GenBank/DDBJ whole genome shotgun (WGS) entry which is preliminary data.</text>
</comment>
<feature type="region of interest" description="Disordered" evidence="1">
    <location>
        <begin position="1"/>
        <end position="23"/>
    </location>
</feature>
<organism evidence="2 3">
    <name type="scientific">Subtercola boreus</name>
    <dbReference type="NCBI Taxonomy" id="120213"/>
    <lineage>
        <taxon>Bacteria</taxon>
        <taxon>Bacillati</taxon>
        <taxon>Actinomycetota</taxon>
        <taxon>Actinomycetes</taxon>
        <taxon>Micrococcales</taxon>
        <taxon>Microbacteriaceae</taxon>
        <taxon>Subtercola</taxon>
    </lineage>
</organism>
<sequence length="92" mass="10183">MSPESNSNATVARKQSPCPPGSYFVQQKRSSPYKWGFPEPASDSLVAIMKSGTWRVHSLSFLDQDHVGWLRGSSGALWEAPSQRPERPVPVN</sequence>
<accession>A0A3E0VIE7</accession>
<dbReference type="EMBL" id="NBWZ01000001">
    <property type="protein sequence ID" value="RFA09395.1"/>
    <property type="molecule type" value="Genomic_DNA"/>
</dbReference>
<evidence type="ECO:0000313" key="2">
    <source>
        <dbReference type="EMBL" id="RFA09395.1"/>
    </source>
</evidence>
<reference evidence="2 3" key="1">
    <citation type="submission" date="2017-04" db="EMBL/GenBank/DDBJ databases">
        <title>Comparative genome analysis of Subtercola boreus.</title>
        <authorList>
            <person name="Cho Y.-J."/>
            <person name="Cho A."/>
            <person name="Kim O.-S."/>
            <person name="Lee J.-I."/>
        </authorList>
    </citation>
    <scope>NUCLEOTIDE SEQUENCE [LARGE SCALE GENOMIC DNA]</scope>
    <source>
        <strain evidence="2 3">K300</strain>
    </source>
</reference>
<keyword evidence="3" id="KW-1185">Reference proteome</keyword>
<dbReference type="RefSeq" id="WP_116414784.1">
    <property type="nucleotide sequence ID" value="NZ_NBWZ01000001.1"/>
</dbReference>
<gene>
    <name evidence="2" type="ORF">B7R54_09235</name>
</gene>
<evidence type="ECO:0000256" key="1">
    <source>
        <dbReference type="SAM" id="MobiDB-lite"/>
    </source>
</evidence>
<dbReference type="AlphaFoldDB" id="A0A3E0VIE7"/>
<protein>
    <submittedName>
        <fullName evidence="2">Uncharacterized protein</fullName>
    </submittedName>
</protein>
<evidence type="ECO:0000313" key="3">
    <source>
        <dbReference type="Proteomes" id="UP000256486"/>
    </source>
</evidence>
<proteinExistence type="predicted"/>
<feature type="compositionally biased region" description="Polar residues" evidence="1">
    <location>
        <begin position="1"/>
        <end position="10"/>
    </location>
</feature>